<dbReference type="Proteomes" id="UP001153954">
    <property type="component" value="Unassembled WGS sequence"/>
</dbReference>
<keyword evidence="2" id="KW-1185">Reference proteome</keyword>
<dbReference type="PANTHER" id="PTHR19446">
    <property type="entry name" value="REVERSE TRANSCRIPTASES"/>
    <property type="match status" value="1"/>
</dbReference>
<evidence type="ECO:0000313" key="2">
    <source>
        <dbReference type="Proteomes" id="UP001153954"/>
    </source>
</evidence>
<gene>
    <name evidence="1" type="ORF">EEDITHA_LOCUS20635</name>
</gene>
<dbReference type="EMBL" id="CAKOGL010000029">
    <property type="protein sequence ID" value="CAH2106508.1"/>
    <property type="molecule type" value="Genomic_DNA"/>
</dbReference>
<accession>A0AAU9V8T3</accession>
<organism evidence="1 2">
    <name type="scientific">Euphydryas editha</name>
    <name type="common">Edith's checkerspot</name>
    <dbReference type="NCBI Taxonomy" id="104508"/>
    <lineage>
        <taxon>Eukaryota</taxon>
        <taxon>Metazoa</taxon>
        <taxon>Ecdysozoa</taxon>
        <taxon>Arthropoda</taxon>
        <taxon>Hexapoda</taxon>
        <taxon>Insecta</taxon>
        <taxon>Pterygota</taxon>
        <taxon>Neoptera</taxon>
        <taxon>Endopterygota</taxon>
        <taxon>Lepidoptera</taxon>
        <taxon>Glossata</taxon>
        <taxon>Ditrysia</taxon>
        <taxon>Papilionoidea</taxon>
        <taxon>Nymphalidae</taxon>
        <taxon>Nymphalinae</taxon>
        <taxon>Euphydryas</taxon>
    </lineage>
</organism>
<protein>
    <submittedName>
        <fullName evidence="1">Uncharacterized protein</fullName>
    </submittedName>
</protein>
<proteinExistence type="predicted"/>
<name>A0AAU9V8T3_EUPED</name>
<comment type="caution">
    <text evidence="1">The sequence shown here is derived from an EMBL/GenBank/DDBJ whole genome shotgun (WGS) entry which is preliminary data.</text>
</comment>
<dbReference type="AlphaFoldDB" id="A0AAU9V8T3"/>
<evidence type="ECO:0000313" key="1">
    <source>
        <dbReference type="EMBL" id="CAH2106508.1"/>
    </source>
</evidence>
<sequence length="182" mass="20658">MDIKLSEISAAMEQLKNGIKLSLLNPTGLPILKALVELYNALTQRGTVAEAWSRSVFMLFFNKNDKSLVKNYRPISLLSHVYELFSRVVTNRLASRLGGIQPPQSAMLLLHCWFVDSFLNMTNNCYQIFMVVIDTDESTHFLRHGANPDKNQTRNKHMNKHKYPFLAGTVSTIVGTNRNFAP</sequence>
<reference evidence="1" key="1">
    <citation type="submission" date="2022-03" db="EMBL/GenBank/DDBJ databases">
        <authorList>
            <person name="Tunstrom K."/>
        </authorList>
    </citation>
    <scope>NUCLEOTIDE SEQUENCE</scope>
</reference>